<dbReference type="AlphaFoldDB" id="A0A1H8EP05"/>
<evidence type="ECO:0000256" key="1">
    <source>
        <dbReference type="ARBA" id="ARBA00006484"/>
    </source>
</evidence>
<evidence type="ECO:0000313" key="5">
    <source>
        <dbReference type="Proteomes" id="UP000181951"/>
    </source>
</evidence>
<sequence length="267" mass="27657">MGATDTEFTGHAANGGNVLVVGGTRGIGLAIARRLSTAGHRVAAWSRAGSPDGDSPTTAVRQGRLAAPADHAASAAPAPGCGGILPIDFRAVDVRRPERVRAELLRAAAVGTRPDILVYCAAIVGRGITGEVTDEVWRDVFEVNATGARTLLDQYVRAFGAHPARVIGLSSEAARHPHAGRSAYAASKAALEAFLGAYREEARDHATTVTVLRLGKVNTTLSRRSPEANSGALQPADVADLVAALLALPPHAEVRLLECSSVHSAYG</sequence>
<dbReference type="RefSeq" id="WP_075016166.1">
    <property type="nucleotide sequence ID" value="NZ_FODD01000002.1"/>
</dbReference>
<dbReference type="Pfam" id="PF00106">
    <property type="entry name" value="adh_short"/>
    <property type="match status" value="1"/>
</dbReference>
<gene>
    <name evidence="4" type="ORF">SAMN05216267_1002275</name>
</gene>
<dbReference type="PANTHER" id="PTHR44196:SF1">
    <property type="entry name" value="DEHYDROGENASE_REDUCTASE SDR FAMILY MEMBER 7B"/>
    <property type="match status" value="1"/>
</dbReference>
<dbReference type="PRINTS" id="PR00081">
    <property type="entry name" value="GDHRDH"/>
</dbReference>
<dbReference type="OrthoDB" id="3178062at2"/>
<comment type="similarity">
    <text evidence="1">Belongs to the short-chain dehydrogenases/reductases (SDR) family.</text>
</comment>
<dbReference type="InterPro" id="IPR036291">
    <property type="entry name" value="NAD(P)-bd_dom_sf"/>
</dbReference>
<organism evidence="4 5">
    <name type="scientific">Actinacidiphila rubida</name>
    <dbReference type="NCBI Taxonomy" id="310780"/>
    <lineage>
        <taxon>Bacteria</taxon>
        <taxon>Bacillati</taxon>
        <taxon>Actinomycetota</taxon>
        <taxon>Actinomycetes</taxon>
        <taxon>Kitasatosporales</taxon>
        <taxon>Streptomycetaceae</taxon>
        <taxon>Actinacidiphila</taxon>
    </lineage>
</organism>
<dbReference type="STRING" id="310780.SAMN05216267_1002275"/>
<dbReference type="Proteomes" id="UP000181951">
    <property type="component" value="Unassembled WGS sequence"/>
</dbReference>
<dbReference type="SUPFAM" id="SSF51735">
    <property type="entry name" value="NAD(P)-binding Rossmann-fold domains"/>
    <property type="match status" value="1"/>
</dbReference>
<dbReference type="EMBL" id="FODD01000002">
    <property type="protein sequence ID" value="SEN20518.1"/>
    <property type="molecule type" value="Genomic_DNA"/>
</dbReference>
<dbReference type="InterPro" id="IPR057326">
    <property type="entry name" value="KR_dom"/>
</dbReference>
<proteinExistence type="inferred from homology"/>
<accession>A0A1H8EP05</accession>
<dbReference type="InterPro" id="IPR020904">
    <property type="entry name" value="Sc_DH/Rdtase_CS"/>
</dbReference>
<evidence type="ECO:0000259" key="3">
    <source>
        <dbReference type="SMART" id="SM00822"/>
    </source>
</evidence>
<keyword evidence="2" id="KW-0560">Oxidoreductase</keyword>
<dbReference type="SMART" id="SM00822">
    <property type="entry name" value="PKS_KR"/>
    <property type="match status" value="1"/>
</dbReference>
<dbReference type="GO" id="GO:0016020">
    <property type="term" value="C:membrane"/>
    <property type="evidence" value="ECO:0007669"/>
    <property type="project" value="TreeGrafter"/>
</dbReference>
<dbReference type="GO" id="GO:0016491">
    <property type="term" value="F:oxidoreductase activity"/>
    <property type="evidence" value="ECO:0007669"/>
    <property type="project" value="UniProtKB-KW"/>
</dbReference>
<dbReference type="PROSITE" id="PS00061">
    <property type="entry name" value="ADH_SHORT"/>
    <property type="match status" value="1"/>
</dbReference>
<dbReference type="PANTHER" id="PTHR44196">
    <property type="entry name" value="DEHYDROGENASE/REDUCTASE SDR FAMILY MEMBER 7B"/>
    <property type="match status" value="1"/>
</dbReference>
<dbReference type="InterPro" id="IPR002347">
    <property type="entry name" value="SDR_fam"/>
</dbReference>
<protein>
    <submittedName>
        <fullName evidence="4">NADP-dependent 3-hydroxy acid dehydrogenase YdfG</fullName>
    </submittedName>
</protein>
<evidence type="ECO:0000313" key="4">
    <source>
        <dbReference type="EMBL" id="SEN20518.1"/>
    </source>
</evidence>
<dbReference type="Gene3D" id="3.40.50.720">
    <property type="entry name" value="NAD(P)-binding Rossmann-like Domain"/>
    <property type="match status" value="1"/>
</dbReference>
<name>A0A1H8EP05_9ACTN</name>
<evidence type="ECO:0000256" key="2">
    <source>
        <dbReference type="ARBA" id="ARBA00023002"/>
    </source>
</evidence>
<feature type="domain" description="Ketoreductase" evidence="3">
    <location>
        <begin position="16"/>
        <end position="220"/>
    </location>
</feature>
<keyword evidence="5" id="KW-1185">Reference proteome</keyword>
<reference evidence="4 5" key="1">
    <citation type="submission" date="2016-10" db="EMBL/GenBank/DDBJ databases">
        <authorList>
            <person name="de Groot N.N."/>
        </authorList>
    </citation>
    <scope>NUCLEOTIDE SEQUENCE [LARGE SCALE GENOMIC DNA]</scope>
    <source>
        <strain evidence="4 5">CGMCC 4.2026</strain>
    </source>
</reference>
<dbReference type="CDD" id="cd05233">
    <property type="entry name" value="SDR_c"/>
    <property type="match status" value="1"/>
</dbReference>